<dbReference type="Proteomes" id="UP000326779">
    <property type="component" value="Chromosome"/>
</dbReference>
<name>A0A5P8M3L3_9LACO</name>
<protein>
    <submittedName>
        <fullName evidence="1">Uncharacterized protein</fullName>
    </submittedName>
</protein>
<organism evidence="1 2">
    <name type="scientific">Schleiferilactobacillus harbinensis</name>
    <dbReference type="NCBI Taxonomy" id="304207"/>
    <lineage>
        <taxon>Bacteria</taxon>
        <taxon>Bacillati</taxon>
        <taxon>Bacillota</taxon>
        <taxon>Bacilli</taxon>
        <taxon>Lactobacillales</taxon>
        <taxon>Lactobacillaceae</taxon>
        <taxon>Schleiferilactobacillus</taxon>
    </lineage>
</organism>
<gene>
    <name evidence="1" type="ORF">D1010_06480</name>
</gene>
<dbReference type="KEGG" id="lhb:D1010_06480"/>
<accession>A0A5P8M3L3</accession>
<evidence type="ECO:0000313" key="1">
    <source>
        <dbReference type="EMBL" id="QFR23080.1"/>
    </source>
</evidence>
<proteinExistence type="predicted"/>
<dbReference type="RefSeq" id="WP_152260506.1">
    <property type="nucleotide sequence ID" value="NZ_CP045143.1"/>
</dbReference>
<dbReference type="EMBL" id="CP045143">
    <property type="protein sequence ID" value="QFR23080.1"/>
    <property type="molecule type" value="Genomic_DNA"/>
</dbReference>
<evidence type="ECO:0000313" key="2">
    <source>
        <dbReference type="Proteomes" id="UP000326779"/>
    </source>
</evidence>
<dbReference type="AlphaFoldDB" id="A0A5P8M3L3"/>
<reference evidence="1 2" key="1">
    <citation type="submission" date="2019-10" db="EMBL/GenBank/DDBJ databases">
        <title>The completed genome of Lactobacillus harbinensis M1.</title>
        <authorList>
            <person name="Zheng Y."/>
        </authorList>
    </citation>
    <scope>NUCLEOTIDE SEQUENCE [LARGE SCALE GENOMIC DNA]</scope>
    <source>
        <strain evidence="1 2">M1</strain>
    </source>
</reference>
<sequence>MANDKVSLKGFKEDRFHILVEMLMEVQGKITAVADDITFLVHQVTDADEDSSASVVQKLDVIKDRGVQMKAWARVYDYLCMKYDQVCALPDEVEARITPVESPGVHGGTIAGDVTVTTKGSDLYDSDHHD</sequence>